<dbReference type="InterPro" id="IPR025896">
    <property type="entry name" value="Spi_Prtas-inh"/>
</dbReference>
<proteinExistence type="inferred from homology"/>
<accession>A0ABT2INX3</accession>
<feature type="signal peptide" evidence="6">
    <location>
        <begin position="1"/>
        <end position="21"/>
    </location>
</feature>
<evidence type="ECO:0000259" key="7">
    <source>
        <dbReference type="Pfam" id="PF13734"/>
    </source>
</evidence>
<dbReference type="InterPro" id="IPR044934">
    <property type="entry name" value="Streptopain_sf"/>
</dbReference>
<evidence type="ECO:0000256" key="6">
    <source>
        <dbReference type="SAM" id="SignalP"/>
    </source>
</evidence>
<feature type="domain" description="Spi protease inhibitor" evidence="7">
    <location>
        <begin position="34"/>
        <end position="130"/>
    </location>
</feature>
<reference evidence="8 9" key="1">
    <citation type="submission" date="2022-09" db="EMBL/GenBank/DDBJ databases">
        <title>Chryseobacterium oleae sp.nov., isolated from the inter-root soil of Pyrola calliantha H. Andr. in Tibet.</title>
        <authorList>
            <person name="Li Z."/>
        </authorList>
    </citation>
    <scope>NUCLEOTIDE SEQUENCE [LARGE SCALE GENOMIC DNA]</scope>
    <source>
        <strain evidence="9">pc1-10</strain>
    </source>
</reference>
<evidence type="ECO:0000256" key="3">
    <source>
        <dbReference type="ARBA" id="ARBA00022729"/>
    </source>
</evidence>
<dbReference type="InterPro" id="IPR000200">
    <property type="entry name" value="Peptidase_C10"/>
</dbReference>
<dbReference type="Gene3D" id="3.90.70.50">
    <property type="entry name" value="Peptidase C10, streptopain"/>
    <property type="match status" value="2"/>
</dbReference>
<evidence type="ECO:0000256" key="4">
    <source>
        <dbReference type="ARBA" id="ARBA00022801"/>
    </source>
</evidence>
<gene>
    <name evidence="8" type="ORF">N0B48_01290</name>
</gene>
<dbReference type="EMBL" id="JAOAMU010000001">
    <property type="protein sequence ID" value="MCT2560514.1"/>
    <property type="molecule type" value="Genomic_DNA"/>
</dbReference>
<keyword evidence="5" id="KW-0788">Thiol protease</keyword>
<organism evidence="8 9">
    <name type="scientific">Chryseobacterium herbae</name>
    <dbReference type="NCBI Taxonomy" id="2976476"/>
    <lineage>
        <taxon>Bacteria</taxon>
        <taxon>Pseudomonadati</taxon>
        <taxon>Bacteroidota</taxon>
        <taxon>Flavobacteriia</taxon>
        <taxon>Flavobacteriales</taxon>
        <taxon>Weeksellaceae</taxon>
        <taxon>Chryseobacterium group</taxon>
        <taxon>Chryseobacterium</taxon>
    </lineage>
</organism>
<evidence type="ECO:0000313" key="8">
    <source>
        <dbReference type="EMBL" id="MCT2560514.1"/>
    </source>
</evidence>
<protein>
    <submittedName>
        <fullName evidence="8">C10 family peptidase</fullName>
    </submittedName>
</protein>
<comment type="caution">
    <text evidence="8">The sequence shown here is derived from an EMBL/GenBank/DDBJ whole genome shotgun (WGS) entry which is preliminary data.</text>
</comment>
<evidence type="ECO:0000256" key="1">
    <source>
        <dbReference type="ARBA" id="ARBA00009693"/>
    </source>
</evidence>
<dbReference type="SUPFAM" id="SSF54001">
    <property type="entry name" value="Cysteine proteinases"/>
    <property type="match status" value="1"/>
</dbReference>
<evidence type="ECO:0000256" key="2">
    <source>
        <dbReference type="ARBA" id="ARBA00022670"/>
    </source>
</evidence>
<comment type="similarity">
    <text evidence="1">Belongs to the peptidase C10 family.</text>
</comment>
<dbReference type="InterPro" id="IPR038765">
    <property type="entry name" value="Papain-like_cys_pep_sf"/>
</dbReference>
<dbReference type="PROSITE" id="PS51257">
    <property type="entry name" value="PROKAR_LIPOPROTEIN"/>
    <property type="match status" value="1"/>
</dbReference>
<evidence type="ECO:0000313" key="9">
    <source>
        <dbReference type="Proteomes" id="UP001525566"/>
    </source>
</evidence>
<dbReference type="Proteomes" id="UP001525566">
    <property type="component" value="Unassembled WGS sequence"/>
</dbReference>
<dbReference type="RefSeq" id="WP_259835982.1">
    <property type="nucleotide sequence ID" value="NZ_JAOAMU010000001.1"/>
</dbReference>
<evidence type="ECO:0000256" key="5">
    <source>
        <dbReference type="ARBA" id="ARBA00022807"/>
    </source>
</evidence>
<sequence>MKVFKYLLIFVACLGLLSCQQDDMSINKNEKYGVTVNDARKLAGLASQISLSGSKQASGNNRELKERQIKEVLAYPNAKTPAFYIINYVDNNGFILLAADKRSVPVLASSAKGNFVLNDKTSPELKNWVDVTVTYVQNIETNTDRAVNTSNVNPLWDGPCPSAVFRGLDPEFSVKTVCEVEPCDYQEINIAPKINSAWGQGVGYNDQLPYMSCMNYSNGKPPVGCVATAMGQVMRYYSYPSQYSWNAMPLTSPSAETAKLMKHIGDAVDMDWTCNGSGANTQNDVASAFKNTFGYSSAKYMDFNGDKMLTELQAGRVVIMRGGQNVNGSYTNGHAWVVEGAKLAWSCNWDYETGQIIAAYGYLYGYMNWGWNGLDNGYYQTNYLNNTGGSFNYKQGMVYDIRP</sequence>
<dbReference type="Pfam" id="PF13734">
    <property type="entry name" value="Inhibitor_I69"/>
    <property type="match status" value="1"/>
</dbReference>
<name>A0ABT2INX3_9FLAO</name>
<keyword evidence="2" id="KW-0645">Protease</keyword>
<keyword evidence="4" id="KW-0378">Hydrolase</keyword>
<feature type="chain" id="PRO_5047254596" evidence="6">
    <location>
        <begin position="22"/>
        <end position="403"/>
    </location>
</feature>
<dbReference type="Pfam" id="PF01640">
    <property type="entry name" value="Peptidase_C10"/>
    <property type="match status" value="1"/>
</dbReference>
<keyword evidence="9" id="KW-1185">Reference proteome</keyword>
<keyword evidence="3 6" id="KW-0732">Signal</keyword>